<dbReference type="GO" id="GO:0005737">
    <property type="term" value="C:cytoplasm"/>
    <property type="evidence" value="ECO:0007669"/>
    <property type="project" value="UniProtKB-ARBA"/>
</dbReference>
<protein>
    <submittedName>
        <fullName evidence="3">Uncharacterized protein</fullName>
    </submittedName>
</protein>
<sequence length="249" mass="28033">MSFIQDDEGVLLAKLKHAFSTYDSAIKKYLSAVKELDTNLETLAISVREMAQSETNEEVRALCDTFCNKIDKHKSATAGVSVSAATADPNKPSKGKKKSSADVVPTTIDTTSIPPEEYYFSTYMTDFSLKVSSAVEQLRQELHEVEKSKKKRDEKVKSYQKHRSAVDSMETKLAKKNQAVTEDKKYNKELEKREESKSLAEAENETFQAQYQQLLQKRTETLRLMVSGISLTSAQYYKGMVKVLDSNGL</sequence>
<name>A0A7G2CLJ2_9TRYP</name>
<evidence type="ECO:0000313" key="3">
    <source>
        <dbReference type="EMBL" id="CAD2220720.1"/>
    </source>
</evidence>
<reference evidence="3 4" key="1">
    <citation type="submission" date="2020-08" db="EMBL/GenBank/DDBJ databases">
        <authorList>
            <person name="Newling K."/>
            <person name="Davey J."/>
            <person name="Forrester S."/>
        </authorList>
    </citation>
    <scope>NUCLEOTIDE SEQUENCE [LARGE SCALE GENOMIC DNA]</scope>
    <source>
        <strain evidence="4">Crithidia deanei Carvalho (ATCC PRA-265)</strain>
    </source>
</reference>
<feature type="compositionally biased region" description="Basic and acidic residues" evidence="2">
    <location>
        <begin position="145"/>
        <end position="157"/>
    </location>
</feature>
<proteinExistence type="predicted"/>
<dbReference type="InterPro" id="IPR000900">
    <property type="entry name" value="Nebulin_repeat"/>
</dbReference>
<dbReference type="SUPFAM" id="SSF103657">
    <property type="entry name" value="BAR/IMD domain-like"/>
    <property type="match status" value="1"/>
</dbReference>
<feature type="compositionally biased region" description="Basic and acidic residues" evidence="2">
    <location>
        <begin position="181"/>
        <end position="200"/>
    </location>
</feature>
<dbReference type="VEuPathDB" id="TriTrypDB:ADEAN_000824200"/>
<dbReference type="EMBL" id="LR877162">
    <property type="protein sequence ID" value="CAD2220720.1"/>
    <property type="molecule type" value="Genomic_DNA"/>
</dbReference>
<dbReference type="PANTHER" id="PTHR38148">
    <property type="entry name" value="BAR DOMAIN-CONTAINING PROTEIN"/>
    <property type="match status" value="1"/>
</dbReference>
<dbReference type="PANTHER" id="PTHR38148:SF3">
    <property type="entry name" value="BAR DOMAIN-CONTAINING PROTEIN"/>
    <property type="match status" value="1"/>
</dbReference>
<gene>
    <name evidence="3" type="ORF">ADEAN_000824200</name>
</gene>
<feature type="region of interest" description="Disordered" evidence="2">
    <location>
        <begin position="78"/>
        <end position="103"/>
    </location>
</feature>
<dbReference type="Gene3D" id="1.20.1270.60">
    <property type="entry name" value="Arfaptin homology (AH) domain/BAR domain"/>
    <property type="match status" value="1"/>
</dbReference>
<dbReference type="InterPro" id="IPR027267">
    <property type="entry name" value="AH/BAR_dom_sf"/>
</dbReference>
<dbReference type="AlphaFoldDB" id="A0A7G2CLJ2"/>
<feature type="compositionally biased region" description="Low complexity" evidence="2">
    <location>
        <begin position="78"/>
        <end position="87"/>
    </location>
</feature>
<evidence type="ECO:0000313" key="4">
    <source>
        <dbReference type="Proteomes" id="UP000515908"/>
    </source>
</evidence>
<dbReference type="PROSITE" id="PS51216">
    <property type="entry name" value="NEBULIN"/>
    <property type="match status" value="1"/>
</dbReference>
<evidence type="ECO:0000256" key="2">
    <source>
        <dbReference type="SAM" id="MobiDB-lite"/>
    </source>
</evidence>
<dbReference type="Proteomes" id="UP000515908">
    <property type="component" value="Chromosome 18"/>
</dbReference>
<evidence type="ECO:0000256" key="1">
    <source>
        <dbReference type="ARBA" id="ARBA00022737"/>
    </source>
</evidence>
<accession>A0A7G2CLJ2</accession>
<keyword evidence="4" id="KW-1185">Reference proteome</keyword>
<keyword evidence="1" id="KW-0677">Repeat</keyword>
<organism evidence="3 4">
    <name type="scientific">Angomonas deanei</name>
    <dbReference type="NCBI Taxonomy" id="59799"/>
    <lineage>
        <taxon>Eukaryota</taxon>
        <taxon>Discoba</taxon>
        <taxon>Euglenozoa</taxon>
        <taxon>Kinetoplastea</taxon>
        <taxon>Metakinetoplastina</taxon>
        <taxon>Trypanosomatida</taxon>
        <taxon>Trypanosomatidae</taxon>
        <taxon>Strigomonadinae</taxon>
        <taxon>Angomonas</taxon>
    </lineage>
</organism>
<feature type="region of interest" description="Disordered" evidence="2">
    <location>
        <begin position="145"/>
        <end position="201"/>
    </location>
</feature>